<dbReference type="EMBL" id="JBHTKJ010000010">
    <property type="protein sequence ID" value="MFD1037701.1"/>
    <property type="molecule type" value="Genomic_DNA"/>
</dbReference>
<name>A0ABW3LH23_9BACI</name>
<accession>A0ABW3LH23</accession>
<dbReference type="InterPro" id="IPR018720">
    <property type="entry name" value="DUF2249"/>
</dbReference>
<reference evidence="3" key="1">
    <citation type="journal article" date="2019" name="Int. J. Syst. Evol. Microbiol.">
        <title>The Global Catalogue of Microorganisms (GCM) 10K type strain sequencing project: providing services to taxonomists for standard genome sequencing and annotation.</title>
        <authorList>
            <consortium name="The Broad Institute Genomics Platform"/>
            <consortium name="The Broad Institute Genome Sequencing Center for Infectious Disease"/>
            <person name="Wu L."/>
            <person name="Ma J."/>
        </authorList>
    </citation>
    <scope>NUCLEOTIDE SEQUENCE [LARGE SCALE GENOMIC DNA]</scope>
    <source>
        <strain evidence="3">CCUG 56754</strain>
    </source>
</reference>
<proteinExistence type="predicted"/>
<evidence type="ECO:0000313" key="3">
    <source>
        <dbReference type="Proteomes" id="UP001597040"/>
    </source>
</evidence>
<organism evidence="2 3">
    <name type="scientific">Virgibacillus byunsanensis</name>
    <dbReference type="NCBI Taxonomy" id="570945"/>
    <lineage>
        <taxon>Bacteria</taxon>
        <taxon>Bacillati</taxon>
        <taxon>Bacillota</taxon>
        <taxon>Bacilli</taxon>
        <taxon>Bacillales</taxon>
        <taxon>Bacillaceae</taxon>
        <taxon>Virgibacillus</taxon>
    </lineage>
</organism>
<protein>
    <submittedName>
        <fullName evidence="2">DUF2249 domain-containing protein</fullName>
    </submittedName>
</protein>
<gene>
    <name evidence="2" type="ORF">ACFQ3N_04625</name>
</gene>
<feature type="domain" description="DUF2249" evidence="1">
    <location>
        <begin position="9"/>
        <end position="77"/>
    </location>
</feature>
<dbReference type="Pfam" id="PF10006">
    <property type="entry name" value="DUF2249"/>
    <property type="match status" value="1"/>
</dbReference>
<comment type="caution">
    <text evidence="2">The sequence shown here is derived from an EMBL/GenBank/DDBJ whole genome shotgun (WGS) entry which is preliminary data.</text>
</comment>
<sequence length="83" mass="9732">MSIKEKMVELDVREDLRLKKEPFDKIMAVVKELEDGETFVLHAPFNPVPLHAVLRRKGFENNAEKIDKKHWKVTYTKKVAAEQ</sequence>
<evidence type="ECO:0000313" key="2">
    <source>
        <dbReference type="EMBL" id="MFD1037701.1"/>
    </source>
</evidence>
<dbReference type="Proteomes" id="UP001597040">
    <property type="component" value="Unassembled WGS sequence"/>
</dbReference>
<keyword evidence="3" id="KW-1185">Reference proteome</keyword>
<dbReference type="RefSeq" id="WP_390360016.1">
    <property type="nucleotide sequence ID" value="NZ_JBHTKJ010000010.1"/>
</dbReference>
<evidence type="ECO:0000259" key="1">
    <source>
        <dbReference type="Pfam" id="PF10006"/>
    </source>
</evidence>